<keyword evidence="2" id="KW-0813">Transport</keyword>
<accession>A0A7K0BT76</accession>
<feature type="transmembrane region" description="Helical" evidence="7">
    <location>
        <begin position="47"/>
        <end position="65"/>
    </location>
</feature>
<evidence type="ECO:0000256" key="3">
    <source>
        <dbReference type="ARBA" id="ARBA00022475"/>
    </source>
</evidence>
<feature type="transmembrane region" description="Helical" evidence="7">
    <location>
        <begin position="102"/>
        <end position="127"/>
    </location>
</feature>
<keyword evidence="3" id="KW-1003">Cell membrane</keyword>
<keyword evidence="10" id="KW-1185">Reference proteome</keyword>
<feature type="transmembrane region" description="Helical" evidence="7">
    <location>
        <begin position="224"/>
        <end position="246"/>
    </location>
</feature>
<evidence type="ECO:0000259" key="8">
    <source>
        <dbReference type="PROSITE" id="PS50850"/>
    </source>
</evidence>
<gene>
    <name evidence="9" type="primary">efpA_1</name>
    <name evidence="9" type="ORF">ACRB68_24460</name>
</gene>
<dbReference type="InterPro" id="IPR036259">
    <property type="entry name" value="MFS_trans_sf"/>
</dbReference>
<proteinExistence type="predicted"/>
<dbReference type="InterPro" id="IPR020846">
    <property type="entry name" value="MFS_dom"/>
</dbReference>
<feature type="transmembrane region" description="Helical" evidence="7">
    <location>
        <begin position="198"/>
        <end position="218"/>
    </location>
</feature>
<evidence type="ECO:0000256" key="4">
    <source>
        <dbReference type="ARBA" id="ARBA00022692"/>
    </source>
</evidence>
<sequence>MSVQSRSRWAALAVLCAGMLMIILDGSIVTVALPAVQRDLGFSPGGLTWTVNAYVIAFGGLLLLAGRLGDMIGRKRMFVAGLAVFTAASLLCGAATSPEMLIGARFLQGIGGAMASAVSLGMIVTLFPEPAERAKAIGAFAFTGSAGASIGQVLGGVLTDALSWHWVFLINLPIGLVAGVAALRLLEGGPGTGGLRTADGLGALLATSGVMAGVYTIVQTGQHGWGSARTLLLGAVSLLLLAAFVARQATAAAPLLPLRVLRSRNVWGANLIQMLMLAGLFSFQILIALYLQNVLGYGATATGLAMLPAALSIGVLSLVFSARLIARFGERAVLVTGLALLLAARYWLVTLPVDGHYLTDLLPMMLVSGGFGLAMPALTGLGMSGARPEDAGVVSGLFNTTQQVGAALGVAALTTLAASRTGHLTTAGALNDGYKLALGAGGGLLAAALVLTLAVLRRPAAAEETPQTESAPATTTV</sequence>
<comment type="caution">
    <text evidence="9">The sequence shown here is derived from an EMBL/GenBank/DDBJ whole genome shotgun (WGS) entry which is preliminary data.</text>
</comment>
<dbReference type="Proteomes" id="UP000487268">
    <property type="component" value="Unassembled WGS sequence"/>
</dbReference>
<comment type="subcellular location">
    <subcellularLocation>
        <location evidence="1">Cell membrane</location>
        <topology evidence="1">Multi-pass membrane protein</topology>
    </subcellularLocation>
</comment>
<evidence type="ECO:0000256" key="5">
    <source>
        <dbReference type="ARBA" id="ARBA00022989"/>
    </source>
</evidence>
<evidence type="ECO:0000313" key="9">
    <source>
        <dbReference type="EMBL" id="MQY04393.1"/>
    </source>
</evidence>
<dbReference type="EMBL" id="WEGH01000002">
    <property type="protein sequence ID" value="MQY04393.1"/>
    <property type="molecule type" value="Genomic_DNA"/>
</dbReference>
<dbReference type="GO" id="GO:0022857">
    <property type="term" value="F:transmembrane transporter activity"/>
    <property type="evidence" value="ECO:0007669"/>
    <property type="project" value="InterPro"/>
</dbReference>
<feature type="transmembrane region" description="Helical" evidence="7">
    <location>
        <begin position="332"/>
        <end position="349"/>
    </location>
</feature>
<feature type="transmembrane region" description="Helical" evidence="7">
    <location>
        <begin position="361"/>
        <end position="381"/>
    </location>
</feature>
<feature type="transmembrane region" description="Helical" evidence="7">
    <location>
        <begin position="77"/>
        <end position="96"/>
    </location>
</feature>
<feature type="transmembrane region" description="Helical" evidence="7">
    <location>
        <begin position="164"/>
        <end position="186"/>
    </location>
</feature>
<dbReference type="Pfam" id="PF07690">
    <property type="entry name" value="MFS_1"/>
    <property type="match status" value="1"/>
</dbReference>
<feature type="transmembrane region" description="Helical" evidence="7">
    <location>
        <begin position="393"/>
        <end position="416"/>
    </location>
</feature>
<dbReference type="CDD" id="cd17321">
    <property type="entry name" value="MFS_MMR_MDR_like"/>
    <property type="match status" value="1"/>
</dbReference>
<dbReference type="GO" id="GO:0005886">
    <property type="term" value="C:plasma membrane"/>
    <property type="evidence" value="ECO:0007669"/>
    <property type="project" value="UniProtKB-SubCell"/>
</dbReference>
<dbReference type="PANTHER" id="PTHR42718">
    <property type="entry name" value="MAJOR FACILITATOR SUPERFAMILY MULTIDRUG TRANSPORTER MFSC"/>
    <property type="match status" value="1"/>
</dbReference>
<evidence type="ECO:0000256" key="7">
    <source>
        <dbReference type="SAM" id="Phobius"/>
    </source>
</evidence>
<feature type="transmembrane region" description="Helical" evidence="7">
    <location>
        <begin position="267"/>
        <end position="291"/>
    </location>
</feature>
<feature type="transmembrane region" description="Helical" evidence="7">
    <location>
        <begin position="436"/>
        <end position="456"/>
    </location>
</feature>
<dbReference type="Gene3D" id="1.20.1720.10">
    <property type="entry name" value="Multidrug resistance protein D"/>
    <property type="match status" value="1"/>
</dbReference>
<feature type="transmembrane region" description="Helical" evidence="7">
    <location>
        <begin position="12"/>
        <end position="35"/>
    </location>
</feature>
<feature type="transmembrane region" description="Helical" evidence="7">
    <location>
        <begin position="139"/>
        <end position="158"/>
    </location>
</feature>
<keyword evidence="4 7" id="KW-0812">Transmembrane</keyword>
<dbReference type="PANTHER" id="PTHR42718:SF46">
    <property type="entry name" value="BLR6921 PROTEIN"/>
    <property type="match status" value="1"/>
</dbReference>
<feature type="domain" description="Major facilitator superfamily (MFS) profile" evidence="8">
    <location>
        <begin position="11"/>
        <end position="460"/>
    </location>
</feature>
<dbReference type="AlphaFoldDB" id="A0A7K0BT76"/>
<keyword evidence="5 7" id="KW-1133">Transmembrane helix</keyword>
<organism evidence="9 10">
    <name type="scientific">Actinomadura macrotermitis</name>
    <dbReference type="NCBI Taxonomy" id="2585200"/>
    <lineage>
        <taxon>Bacteria</taxon>
        <taxon>Bacillati</taxon>
        <taxon>Actinomycetota</taxon>
        <taxon>Actinomycetes</taxon>
        <taxon>Streptosporangiales</taxon>
        <taxon>Thermomonosporaceae</taxon>
        <taxon>Actinomadura</taxon>
    </lineage>
</organism>
<evidence type="ECO:0000313" key="10">
    <source>
        <dbReference type="Proteomes" id="UP000487268"/>
    </source>
</evidence>
<feature type="transmembrane region" description="Helical" evidence="7">
    <location>
        <begin position="297"/>
        <end position="320"/>
    </location>
</feature>
<dbReference type="NCBIfam" id="TIGR00711">
    <property type="entry name" value="efflux_EmrB"/>
    <property type="match status" value="1"/>
</dbReference>
<evidence type="ECO:0000256" key="1">
    <source>
        <dbReference type="ARBA" id="ARBA00004651"/>
    </source>
</evidence>
<keyword evidence="6 7" id="KW-0472">Membrane</keyword>
<name>A0A7K0BT76_9ACTN</name>
<dbReference type="PROSITE" id="PS50850">
    <property type="entry name" value="MFS"/>
    <property type="match status" value="1"/>
</dbReference>
<evidence type="ECO:0000256" key="6">
    <source>
        <dbReference type="ARBA" id="ARBA00023136"/>
    </source>
</evidence>
<dbReference type="InterPro" id="IPR011701">
    <property type="entry name" value="MFS"/>
</dbReference>
<dbReference type="SUPFAM" id="SSF103473">
    <property type="entry name" value="MFS general substrate transporter"/>
    <property type="match status" value="1"/>
</dbReference>
<reference evidence="9 10" key="1">
    <citation type="submission" date="2019-10" db="EMBL/GenBank/DDBJ databases">
        <title>Actinomadura rubteroloni sp. nov. and Actinomadura macrotermitis sp. nov., isolated from the gut of fungus growing-termite Macrotermes natalensis.</title>
        <authorList>
            <person name="Benndorf R."/>
            <person name="Martin K."/>
            <person name="Kuefner M."/>
            <person name="De Beer W."/>
            <person name="Kaster A.-K."/>
            <person name="Vollmers J."/>
            <person name="Poulsen M."/>
            <person name="Beemelmanns C."/>
        </authorList>
    </citation>
    <scope>NUCLEOTIDE SEQUENCE [LARGE SCALE GENOMIC DNA]</scope>
    <source>
        <strain evidence="9 10">RB68</strain>
    </source>
</reference>
<protein>
    <submittedName>
        <fullName evidence="9">Putative MFS-type transporter EfpA</fullName>
    </submittedName>
</protein>
<dbReference type="InterPro" id="IPR004638">
    <property type="entry name" value="EmrB-like"/>
</dbReference>
<evidence type="ECO:0000256" key="2">
    <source>
        <dbReference type="ARBA" id="ARBA00022448"/>
    </source>
</evidence>
<dbReference type="Gene3D" id="1.20.1250.20">
    <property type="entry name" value="MFS general substrate transporter like domains"/>
    <property type="match status" value="1"/>
</dbReference>